<gene>
    <name evidence="7" type="ORF">Q757_00680</name>
</gene>
<keyword evidence="4 5" id="KW-0472">Membrane</keyword>
<evidence type="ECO:0000256" key="3">
    <source>
        <dbReference type="ARBA" id="ARBA00022989"/>
    </source>
</evidence>
<evidence type="ECO:0000313" key="7">
    <source>
        <dbReference type="EMBL" id="KGO32505.1"/>
    </source>
</evidence>
<feature type="transmembrane region" description="Helical" evidence="5">
    <location>
        <begin position="63"/>
        <end position="80"/>
    </location>
</feature>
<evidence type="ECO:0000259" key="6">
    <source>
        <dbReference type="PROSITE" id="PS50929"/>
    </source>
</evidence>
<dbReference type="CDD" id="cd03228">
    <property type="entry name" value="ABCC_MRP_Like"/>
    <property type="match status" value="1"/>
</dbReference>
<proteinExistence type="predicted"/>
<accession>A0ABR4XTD3</accession>
<dbReference type="SUPFAM" id="SSF90123">
    <property type="entry name" value="ABC transporter transmembrane region"/>
    <property type="match status" value="1"/>
</dbReference>
<comment type="caution">
    <text evidence="7">The sequence shown here is derived from an EMBL/GenBank/DDBJ whole genome shotgun (WGS) entry which is preliminary data.</text>
</comment>
<dbReference type="PROSITE" id="PS50929">
    <property type="entry name" value="ABC_TM1F"/>
    <property type="match status" value="1"/>
</dbReference>
<dbReference type="Gene3D" id="1.20.1560.10">
    <property type="entry name" value="ABC transporter type 1, transmembrane domain"/>
    <property type="match status" value="1"/>
</dbReference>
<organism evidence="7 8">
    <name type="scientific">Oenococcus alcoholitolerans</name>
    <dbReference type="NCBI Taxonomy" id="931074"/>
    <lineage>
        <taxon>Bacteria</taxon>
        <taxon>Bacillati</taxon>
        <taxon>Bacillota</taxon>
        <taxon>Bacilli</taxon>
        <taxon>Lactobacillales</taxon>
        <taxon>Lactobacillaceae</taxon>
        <taxon>Oenococcus</taxon>
    </lineage>
</organism>
<keyword evidence="2 5" id="KW-0812">Transmembrane</keyword>
<comment type="subcellular location">
    <subcellularLocation>
        <location evidence="1">Cell membrane</location>
        <topology evidence="1">Multi-pass membrane protein</topology>
    </subcellularLocation>
</comment>
<dbReference type="PANTHER" id="PTHR24221:SF646">
    <property type="entry name" value="HAEMOLYSIN SECRETION ATP-BINDING PROTEIN"/>
    <property type="match status" value="1"/>
</dbReference>
<feature type="transmembrane region" description="Helical" evidence="5">
    <location>
        <begin position="149"/>
        <end position="171"/>
    </location>
</feature>
<evidence type="ECO:0000256" key="1">
    <source>
        <dbReference type="ARBA" id="ARBA00004651"/>
    </source>
</evidence>
<name>A0ABR4XTD3_9LACO</name>
<feature type="domain" description="ABC transmembrane type-1" evidence="6">
    <location>
        <begin position="43"/>
        <end position="209"/>
    </location>
</feature>
<dbReference type="PANTHER" id="PTHR24221">
    <property type="entry name" value="ATP-BINDING CASSETTE SUB-FAMILY B"/>
    <property type="match status" value="1"/>
</dbReference>
<keyword evidence="8" id="KW-1185">Reference proteome</keyword>
<protein>
    <recommendedName>
        <fullName evidence="6">ABC transmembrane type-1 domain-containing protein</fullName>
    </recommendedName>
</protein>
<dbReference type="InterPro" id="IPR011527">
    <property type="entry name" value="ABC1_TM_dom"/>
</dbReference>
<evidence type="ECO:0000313" key="8">
    <source>
        <dbReference type="Proteomes" id="UP000030023"/>
    </source>
</evidence>
<feature type="transmembrane region" description="Helical" evidence="5">
    <location>
        <begin position="36"/>
        <end position="57"/>
    </location>
</feature>
<evidence type="ECO:0000256" key="5">
    <source>
        <dbReference type="SAM" id="Phobius"/>
    </source>
</evidence>
<dbReference type="EMBL" id="AXCV01000012">
    <property type="protein sequence ID" value="KGO32505.1"/>
    <property type="molecule type" value="Genomic_DNA"/>
</dbReference>
<dbReference type="InterPro" id="IPR027417">
    <property type="entry name" value="P-loop_NTPase"/>
</dbReference>
<dbReference type="SUPFAM" id="SSF52540">
    <property type="entry name" value="P-loop containing nucleoside triphosphate hydrolases"/>
    <property type="match status" value="1"/>
</dbReference>
<evidence type="ECO:0000256" key="2">
    <source>
        <dbReference type="ARBA" id="ARBA00022692"/>
    </source>
</evidence>
<reference evidence="7 8" key="1">
    <citation type="journal article" date="2014" name="Antonie Van Leeuwenhoek">
        <title>Oenococcus alcoholitolerans sp. nov., a lactic acid bacteria isolated from cachaca and ethanol fermentation processes.</title>
        <authorList>
            <person name="Badotti F."/>
            <person name="Moreira A.P."/>
            <person name="Tonon L.A."/>
            <person name="de Lucena B.T."/>
            <person name="Gomes Fde C."/>
            <person name="Kruger R."/>
            <person name="Thompson C.C."/>
            <person name="de Morais M.A.Jr."/>
            <person name="Rosa C.A."/>
            <person name="Thompson F.L."/>
        </authorList>
    </citation>
    <scope>NUCLEOTIDE SEQUENCE [LARGE SCALE GENOMIC DNA]</scope>
    <source>
        <strain evidence="7 8">UFRJ-M7.2.18</strain>
    </source>
</reference>
<sequence>MNKTKELQGLANFEDADFYDQVQVINSQSSWQPVNLIVFGTSVISSSITIISMGVLLSAYNPLIALLILISMIPESLVSYRVQQEAFETMVDASSDARKMQYDSQAVLNKDFSKEIRLFNAFDFFIKRYQEIFWQIHHAVNKTRAKKMIVALISMSISSVICVFALLWFVLSIQAGRFRVGALLTLTSAIGYIAENIFSMIEDSSLLYNTLLYMEKYFNFLKSSDTIEKTGRIKAGDIKRIAFRHVSFAYPNSKRLALNDVDFEVSAGQKIAIVGENGSGKTTLIKLLLRFYDPSQGHLQLNGQAVQDFDLVSYRALFSAVFQDFAKFSLTVKDNIAMSDLNRRNDRAALVKAMSASGFAPNKGLSQNKLLNIQLGKEYADGTELSGGEWQKISFSQRDFCRSKNLDSR</sequence>
<dbReference type="InterPro" id="IPR039421">
    <property type="entry name" value="Type_1_exporter"/>
</dbReference>
<dbReference type="InterPro" id="IPR036640">
    <property type="entry name" value="ABC1_TM_sf"/>
</dbReference>
<dbReference type="Gene3D" id="3.40.50.300">
    <property type="entry name" value="P-loop containing nucleotide triphosphate hydrolases"/>
    <property type="match status" value="1"/>
</dbReference>
<keyword evidence="3 5" id="KW-1133">Transmembrane helix</keyword>
<dbReference type="Pfam" id="PF00005">
    <property type="entry name" value="ABC_tran"/>
    <property type="match status" value="1"/>
</dbReference>
<evidence type="ECO:0000256" key="4">
    <source>
        <dbReference type="ARBA" id="ARBA00023136"/>
    </source>
</evidence>
<dbReference type="Proteomes" id="UP000030023">
    <property type="component" value="Unassembled WGS sequence"/>
</dbReference>
<dbReference type="InterPro" id="IPR003439">
    <property type="entry name" value="ABC_transporter-like_ATP-bd"/>
</dbReference>